<dbReference type="Pfam" id="PF09783">
    <property type="entry name" value="Vac_ImportDeg"/>
    <property type="match status" value="1"/>
</dbReference>
<evidence type="ECO:0000256" key="2">
    <source>
        <dbReference type="ARBA" id="ARBA00022555"/>
    </source>
</evidence>
<feature type="region of interest" description="Disordered" evidence="10">
    <location>
        <begin position="352"/>
        <end position="381"/>
    </location>
</feature>
<evidence type="ECO:0000256" key="10">
    <source>
        <dbReference type="SAM" id="MobiDB-lite"/>
    </source>
</evidence>
<feature type="region of interest" description="Disordered" evidence="10">
    <location>
        <begin position="1"/>
        <end position="89"/>
    </location>
</feature>
<keyword evidence="12" id="KW-1185">Reference proteome</keyword>
<evidence type="ECO:0000256" key="1">
    <source>
        <dbReference type="ARBA" id="ARBA00000142"/>
    </source>
</evidence>
<dbReference type="PROSITE" id="PS51625">
    <property type="entry name" value="SAM_MT_TRMB"/>
    <property type="match status" value="1"/>
</dbReference>
<evidence type="ECO:0000313" key="11">
    <source>
        <dbReference type="EMBL" id="PVI08481.1"/>
    </source>
</evidence>
<comment type="subcellular location">
    <subcellularLocation>
        <location evidence="9">Nucleus</location>
    </subcellularLocation>
</comment>
<evidence type="ECO:0000256" key="7">
    <source>
        <dbReference type="ARBA" id="ARBA00022884"/>
    </source>
</evidence>
<evidence type="ECO:0000256" key="8">
    <source>
        <dbReference type="ARBA" id="ARBA00023242"/>
    </source>
</evidence>
<dbReference type="GO" id="GO:0043527">
    <property type="term" value="C:tRNA methyltransferase complex"/>
    <property type="evidence" value="ECO:0007669"/>
    <property type="project" value="TreeGrafter"/>
</dbReference>
<dbReference type="CDD" id="cd02440">
    <property type="entry name" value="AdoMet_MTases"/>
    <property type="match status" value="1"/>
</dbReference>
<evidence type="ECO:0000256" key="9">
    <source>
        <dbReference type="HAMAP-Rule" id="MF_03055"/>
    </source>
</evidence>
<dbReference type="OrthoDB" id="62at2759"/>
<accession>A0A2V1ED66</accession>
<keyword evidence="2 9" id="KW-0820">tRNA-binding</keyword>
<dbReference type="InterPro" id="IPR025763">
    <property type="entry name" value="Trm8_euk"/>
</dbReference>
<comment type="similarity">
    <text evidence="9">Belongs to the class I-like SAM-binding methyltransferase superfamily. TrmB family.</text>
</comment>
<dbReference type="Proteomes" id="UP000244855">
    <property type="component" value="Unassembled WGS sequence"/>
</dbReference>
<dbReference type="Pfam" id="PF02390">
    <property type="entry name" value="Methyltransf_4"/>
    <property type="match status" value="1"/>
</dbReference>
<dbReference type="GO" id="GO:0005634">
    <property type="term" value="C:nucleus"/>
    <property type="evidence" value="ECO:0007669"/>
    <property type="project" value="UniProtKB-SubCell"/>
</dbReference>
<dbReference type="GO" id="GO:0000049">
    <property type="term" value="F:tRNA binding"/>
    <property type="evidence" value="ECO:0007669"/>
    <property type="project" value="UniProtKB-UniRule"/>
</dbReference>
<dbReference type="InterPro" id="IPR018618">
    <property type="entry name" value="GID4/10-like"/>
</dbReference>
<comment type="catalytic activity">
    <reaction evidence="1 9">
        <text>guanosine(46) in tRNA + S-adenosyl-L-methionine = N(7)-methylguanosine(46) in tRNA + S-adenosyl-L-homocysteine</text>
        <dbReference type="Rhea" id="RHEA:42708"/>
        <dbReference type="Rhea" id="RHEA-COMP:10188"/>
        <dbReference type="Rhea" id="RHEA-COMP:10189"/>
        <dbReference type="ChEBI" id="CHEBI:57856"/>
        <dbReference type="ChEBI" id="CHEBI:59789"/>
        <dbReference type="ChEBI" id="CHEBI:74269"/>
        <dbReference type="ChEBI" id="CHEBI:74480"/>
        <dbReference type="EC" id="2.1.1.33"/>
    </reaction>
</comment>
<feature type="binding site" evidence="9">
    <location>
        <begin position="488"/>
        <end position="489"/>
    </location>
    <ligand>
        <name>S-adenosyl-L-methionine</name>
        <dbReference type="ChEBI" id="CHEBI:59789"/>
    </ligand>
</feature>
<keyword evidence="4 9" id="KW-0808">Transferase</keyword>
<protein>
    <recommendedName>
        <fullName evidence="9">tRNA (guanine-N(7)-)-methyltransferase</fullName>
        <ecNumber evidence="9">2.1.1.33</ecNumber>
    </recommendedName>
    <alternativeName>
        <fullName evidence="9">Transfer RNA methyltransferase 8</fullName>
    </alternativeName>
    <alternativeName>
        <fullName evidence="9">tRNA (guanine(46)-N(7))-methyltransferase</fullName>
    </alternativeName>
    <alternativeName>
        <fullName evidence="9">tRNA(m7G46)-methyltransferase</fullName>
    </alternativeName>
</protein>
<evidence type="ECO:0000256" key="5">
    <source>
        <dbReference type="ARBA" id="ARBA00022691"/>
    </source>
</evidence>
<proteinExistence type="inferred from homology"/>
<evidence type="ECO:0000313" key="12">
    <source>
        <dbReference type="Proteomes" id="UP000244855"/>
    </source>
</evidence>
<feature type="binding site" evidence="9">
    <location>
        <begin position="615"/>
        <end position="617"/>
    </location>
    <ligand>
        <name>S-adenosyl-L-methionine</name>
        <dbReference type="ChEBI" id="CHEBI:59789"/>
    </ligand>
</feature>
<dbReference type="HAMAP" id="MF_03055">
    <property type="entry name" value="tRNA_methyltr_TrmB_euk"/>
    <property type="match status" value="1"/>
</dbReference>
<dbReference type="InterPro" id="IPR029063">
    <property type="entry name" value="SAM-dependent_MTases_sf"/>
</dbReference>
<comment type="function">
    <text evidence="9">Catalyzes the formation of N(7)-methylguanine at position 46 (m7G46) in tRNA.</text>
</comment>
<comment type="pathway">
    <text evidence="9">tRNA modification; N(7)-methylguanine-tRNA biosynthesis.</text>
</comment>
<dbReference type="GO" id="GO:0008176">
    <property type="term" value="F:tRNA (guanine(46)-N7)-methyltransferase activity"/>
    <property type="evidence" value="ECO:0007669"/>
    <property type="project" value="UniProtKB-UniRule"/>
</dbReference>
<dbReference type="SUPFAM" id="SSF53335">
    <property type="entry name" value="S-adenosyl-L-methionine-dependent methyltransferases"/>
    <property type="match status" value="1"/>
</dbReference>
<keyword evidence="5 9" id="KW-0949">S-adenosyl-L-methionine</keyword>
<reference evidence="11 12" key="1">
    <citation type="journal article" date="2018" name="Sci. Rep.">
        <title>Comparative genomics provides insights into the lifestyle and reveals functional heterogeneity of dark septate endophytic fungi.</title>
        <authorList>
            <person name="Knapp D.G."/>
            <person name="Nemeth J.B."/>
            <person name="Barry K."/>
            <person name="Hainaut M."/>
            <person name="Henrissat B."/>
            <person name="Johnson J."/>
            <person name="Kuo A."/>
            <person name="Lim J.H.P."/>
            <person name="Lipzen A."/>
            <person name="Nolan M."/>
            <person name="Ohm R.A."/>
            <person name="Tamas L."/>
            <person name="Grigoriev I.V."/>
            <person name="Spatafora J.W."/>
            <person name="Nagy L.G."/>
            <person name="Kovacs G.M."/>
        </authorList>
    </citation>
    <scope>NUCLEOTIDE SEQUENCE [LARGE SCALE GENOMIC DNA]</scope>
    <source>
        <strain evidence="11 12">DSE2036</strain>
    </source>
</reference>
<name>A0A2V1ED66_9PLEO</name>
<dbReference type="PANTHER" id="PTHR23417">
    <property type="entry name" value="3-DEOXY-D-MANNO-OCTULOSONIC-ACID TRANSFERASE/TRNA GUANINE-N 7 - -METHYLTRANSFERASE"/>
    <property type="match status" value="1"/>
</dbReference>
<evidence type="ECO:0000256" key="3">
    <source>
        <dbReference type="ARBA" id="ARBA00022603"/>
    </source>
</evidence>
<feature type="active site" evidence="9">
    <location>
        <position position="548"/>
    </location>
</feature>
<feature type="binding site" evidence="9">
    <location>
        <position position="465"/>
    </location>
    <ligand>
        <name>S-adenosyl-L-methionine</name>
        <dbReference type="ChEBI" id="CHEBI:59789"/>
    </ligand>
</feature>
<feature type="compositionally biased region" description="Basic and acidic residues" evidence="10">
    <location>
        <begin position="360"/>
        <end position="374"/>
    </location>
</feature>
<keyword evidence="6 9" id="KW-0819">tRNA processing</keyword>
<dbReference type="EC" id="2.1.1.33" evidence="9"/>
<dbReference type="InterPro" id="IPR003358">
    <property type="entry name" value="tRNA_(Gua-N-7)_MeTrfase_Trmb"/>
</dbReference>
<feature type="binding site" evidence="9">
    <location>
        <begin position="525"/>
        <end position="526"/>
    </location>
    <ligand>
        <name>S-adenosyl-L-methionine</name>
        <dbReference type="ChEBI" id="CHEBI:59789"/>
    </ligand>
</feature>
<organism evidence="11 12">
    <name type="scientific">Periconia macrospinosa</name>
    <dbReference type="NCBI Taxonomy" id="97972"/>
    <lineage>
        <taxon>Eukaryota</taxon>
        <taxon>Fungi</taxon>
        <taxon>Dikarya</taxon>
        <taxon>Ascomycota</taxon>
        <taxon>Pezizomycotina</taxon>
        <taxon>Dothideomycetes</taxon>
        <taxon>Pleosporomycetidae</taxon>
        <taxon>Pleosporales</taxon>
        <taxon>Massarineae</taxon>
        <taxon>Periconiaceae</taxon>
        <taxon>Periconia</taxon>
    </lineage>
</organism>
<dbReference type="STRING" id="97972.A0A2V1ED66"/>
<dbReference type="NCBIfam" id="TIGR00091">
    <property type="entry name" value="tRNA (guanosine(46)-N7)-methyltransferase TrmB"/>
    <property type="match status" value="1"/>
</dbReference>
<comment type="subunit">
    <text evidence="9">Forms a complex with TRM82.</text>
</comment>
<evidence type="ECO:0000256" key="4">
    <source>
        <dbReference type="ARBA" id="ARBA00022679"/>
    </source>
</evidence>
<dbReference type="Gene3D" id="3.40.50.150">
    <property type="entry name" value="Vaccinia Virus protein VP39"/>
    <property type="match status" value="1"/>
</dbReference>
<keyword evidence="8 9" id="KW-0539">Nucleus</keyword>
<sequence>MPADAIPSPAAEQDYGRSSCPPEESQMRPEYDPHREDNGETSMEVPTQQPTPPPSDRDLAARAQSPSESHVKPSDAPIATPARDIPTPISATEDLTEDHRNGQPSPLSVAAPTPISWSQHRYLRSPYPSHRFLPCSSSSLLRPGSRFKGNQTSDRQQYEVEVEIKYVDMRESLLCGYLRIKGLTEDHPSLTTYFEGEIIGSKYTFITQHPEWGSNEKVDRQHWARFPAYKPLSKYSSRPEMVTKDWMQKEHLFMRWKEYFLVPDHRVKTINGASFEGFYYICFNQVTGGIEGIYFHAKSEKYQKLQLEHVQDHGCQGAIEFRLHARFSTNHHPRAPKLTTLPVTTFARMKRKTDTMPGEPAKRQKREAARKGQGDDEAALPKKKFYRQRAHANPFSDHALAYPKSPEDMDWASLYPGYATAKSPEEEKDEQGGMQVCESHDVTLSEGEQRAPRAITKNVEIADIGCGFGGLLFALAPQFPDTLMLGMEIRTSVTEYVHDKIRAYRAKHTPSDPQACQNVSVLRANTMKFLPNFFTKHQLHSIFLCFPDPHFKQQYAHVLRPGGIVYTITDVKDLHEWMVGHFEKHPSFIRVEQEEYDGEEDDDIRKKVRIMRTETEEGKKVTRNNGEKFVALFRRVEDPPWPGEG</sequence>
<dbReference type="UniPathway" id="UPA00989"/>
<keyword evidence="7 9" id="KW-0694">RNA-binding</keyword>
<feature type="binding site" evidence="9">
    <location>
        <position position="545"/>
    </location>
    <ligand>
        <name>S-adenosyl-L-methionine</name>
        <dbReference type="ChEBI" id="CHEBI:59789"/>
    </ligand>
</feature>
<keyword evidence="3 9" id="KW-0489">Methyltransferase</keyword>
<dbReference type="AlphaFoldDB" id="A0A2V1ED66"/>
<gene>
    <name evidence="9" type="primary">TRM8</name>
    <name evidence="11" type="ORF">DM02DRAFT_722712</name>
</gene>
<dbReference type="EMBL" id="KZ805300">
    <property type="protein sequence ID" value="PVI08481.1"/>
    <property type="molecule type" value="Genomic_DNA"/>
</dbReference>
<evidence type="ECO:0000256" key="6">
    <source>
        <dbReference type="ARBA" id="ARBA00022694"/>
    </source>
</evidence>
<dbReference type="PANTHER" id="PTHR23417:SF16">
    <property type="entry name" value="TRNA (GUANINE-N(7)-)-METHYLTRANSFERASE"/>
    <property type="match status" value="1"/>
</dbReference>
<feature type="compositionally biased region" description="Basic and acidic residues" evidence="10">
    <location>
        <begin position="25"/>
        <end position="38"/>
    </location>
</feature>